<keyword evidence="1" id="KW-0732">Signal</keyword>
<feature type="domain" description="Xaa-Pro dipeptidyl-peptidase-like" evidence="2">
    <location>
        <begin position="145"/>
        <end position="274"/>
    </location>
</feature>
<dbReference type="SUPFAM" id="SSF53474">
    <property type="entry name" value="alpha/beta-Hydrolases"/>
    <property type="match status" value="1"/>
</dbReference>
<reference evidence="3" key="1">
    <citation type="journal article" date="2021" name="PeerJ">
        <title>Extensive microbial diversity within the chicken gut microbiome revealed by metagenomics and culture.</title>
        <authorList>
            <person name="Gilroy R."/>
            <person name="Ravi A."/>
            <person name="Getino M."/>
            <person name="Pursley I."/>
            <person name="Horton D.L."/>
            <person name="Alikhan N.F."/>
            <person name="Baker D."/>
            <person name="Gharbi K."/>
            <person name="Hall N."/>
            <person name="Watson M."/>
            <person name="Adriaenssens E.M."/>
            <person name="Foster-Nyarko E."/>
            <person name="Jarju S."/>
            <person name="Secka A."/>
            <person name="Antonio M."/>
            <person name="Oren A."/>
            <person name="Chaudhuri R.R."/>
            <person name="La Ragione R."/>
            <person name="Hildebrand F."/>
            <person name="Pallen M.J."/>
        </authorList>
    </citation>
    <scope>NUCLEOTIDE SEQUENCE</scope>
    <source>
        <strain evidence="3">ChiHjej11B10-19426</strain>
    </source>
</reference>
<keyword evidence="3" id="KW-0378">Hydrolase</keyword>
<evidence type="ECO:0000256" key="1">
    <source>
        <dbReference type="SAM" id="SignalP"/>
    </source>
</evidence>
<gene>
    <name evidence="3" type="ORF">H9816_02620</name>
</gene>
<dbReference type="PANTHER" id="PTHR43265">
    <property type="entry name" value="ESTERASE ESTD"/>
    <property type="match status" value="1"/>
</dbReference>
<dbReference type="InterPro" id="IPR000383">
    <property type="entry name" value="Xaa-Pro-like_dom"/>
</dbReference>
<comment type="caution">
    <text evidence="3">The sequence shown here is derived from an EMBL/GenBank/DDBJ whole genome shotgun (WGS) entry which is preliminary data.</text>
</comment>
<dbReference type="EMBL" id="DXCC01000006">
    <property type="protein sequence ID" value="HIZ14794.1"/>
    <property type="molecule type" value="Genomic_DNA"/>
</dbReference>
<sequence length="458" mass="49724">MKKWYLLLAAACCMPLLAGAQEIAGTWRGTLDLGVMKMALVLHVEQEADGRYVTRMDSPDQGARNIPIARTSFADGRFALADDALRLAYEGELQADSLVGTFRQNGLEVPLTFTRGAVERRRPQEPRPPYPYRVEEVTFPNDRAGITLSGTLTLPQGEGPFPAVVLVSGSGPQNRDEELMGHHPFRVLADGLTRAGIAVLRYDDRGVGGSQGVYGEASLQDFADDAASAMAWLRRQSAVDPQRVGVIGHSEGAMIAYMLAGACGDADFVVAMAGPAVPGREFLAAQRRQIGEAMGVPEEVQRQNDQMNEAMLALCDRYEPAFLAAHADSLAQTLLPPDFRDDPQSLDQIRTGLLQCASPEMRSLISYDPDDFLPRIACPVLAVVGSRDRQVPPEVVVEPLRESVPASVPLTIEVFEGLNHLFQPCETGLPTEYGTIEVTMAPEVLTTIADWIRTVALP</sequence>
<dbReference type="Pfam" id="PF02129">
    <property type="entry name" value="Peptidase_S15"/>
    <property type="match status" value="1"/>
</dbReference>
<proteinExistence type="predicted"/>
<protein>
    <submittedName>
        <fullName evidence="3">Alpha/beta hydrolase</fullName>
    </submittedName>
</protein>
<dbReference type="GO" id="GO:0052689">
    <property type="term" value="F:carboxylic ester hydrolase activity"/>
    <property type="evidence" value="ECO:0007669"/>
    <property type="project" value="TreeGrafter"/>
</dbReference>
<dbReference type="InterPro" id="IPR029058">
    <property type="entry name" value="AB_hydrolase_fold"/>
</dbReference>
<evidence type="ECO:0000259" key="2">
    <source>
        <dbReference type="Pfam" id="PF02129"/>
    </source>
</evidence>
<reference evidence="3" key="2">
    <citation type="submission" date="2021-04" db="EMBL/GenBank/DDBJ databases">
        <authorList>
            <person name="Gilroy R."/>
        </authorList>
    </citation>
    <scope>NUCLEOTIDE SEQUENCE</scope>
    <source>
        <strain evidence="3">ChiHjej11B10-19426</strain>
    </source>
</reference>
<accession>A0A9D2DDC8</accession>
<dbReference type="AlphaFoldDB" id="A0A9D2DDC8"/>
<feature type="chain" id="PRO_5038766879" evidence="1">
    <location>
        <begin position="21"/>
        <end position="458"/>
    </location>
</feature>
<organism evidence="3 4">
    <name type="scientific">Candidatus Tidjanibacter faecipullorum</name>
    <dbReference type="NCBI Taxonomy" id="2838766"/>
    <lineage>
        <taxon>Bacteria</taxon>
        <taxon>Pseudomonadati</taxon>
        <taxon>Bacteroidota</taxon>
        <taxon>Bacteroidia</taxon>
        <taxon>Bacteroidales</taxon>
        <taxon>Rikenellaceae</taxon>
        <taxon>Tidjanibacter</taxon>
    </lineage>
</organism>
<name>A0A9D2DDC8_9BACT</name>
<evidence type="ECO:0000313" key="3">
    <source>
        <dbReference type="EMBL" id="HIZ14794.1"/>
    </source>
</evidence>
<dbReference type="InterPro" id="IPR053145">
    <property type="entry name" value="AB_hydrolase_Est10"/>
</dbReference>
<feature type="signal peptide" evidence="1">
    <location>
        <begin position="1"/>
        <end position="20"/>
    </location>
</feature>
<evidence type="ECO:0000313" key="4">
    <source>
        <dbReference type="Proteomes" id="UP000824014"/>
    </source>
</evidence>
<dbReference type="Proteomes" id="UP000824014">
    <property type="component" value="Unassembled WGS sequence"/>
</dbReference>
<dbReference type="PANTHER" id="PTHR43265:SF1">
    <property type="entry name" value="ESTERASE ESTD"/>
    <property type="match status" value="1"/>
</dbReference>
<dbReference type="Gene3D" id="3.40.50.1820">
    <property type="entry name" value="alpha/beta hydrolase"/>
    <property type="match status" value="1"/>
</dbReference>